<name>A0AAJ7RC23_CEPCN</name>
<dbReference type="GeneID" id="112493960"/>
<feature type="region of interest" description="Disordered" evidence="1">
    <location>
        <begin position="1"/>
        <end position="22"/>
    </location>
</feature>
<evidence type="ECO:0000313" key="3">
    <source>
        <dbReference type="RefSeq" id="XP_024938083.1"/>
    </source>
</evidence>
<evidence type="ECO:0000256" key="1">
    <source>
        <dbReference type="SAM" id="MobiDB-lite"/>
    </source>
</evidence>
<organism evidence="2 3">
    <name type="scientific">Cephus cinctus</name>
    <name type="common">Wheat stem sawfly</name>
    <dbReference type="NCBI Taxonomy" id="211228"/>
    <lineage>
        <taxon>Eukaryota</taxon>
        <taxon>Metazoa</taxon>
        <taxon>Ecdysozoa</taxon>
        <taxon>Arthropoda</taxon>
        <taxon>Hexapoda</taxon>
        <taxon>Insecta</taxon>
        <taxon>Pterygota</taxon>
        <taxon>Neoptera</taxon>
        <taxon>Endopterygota</taxon>
        <taxon>Hymenoptera</taxon>
        <taxon>Cephoidea</taxon>
        <taxon>Cephidae</taxon>
        <taxon>Cephus</taxon>
    </lineage>
</organism>
<accession>A0AAJ7RC23</accession>
<reference evidence="3" key="1">
    <citation type="submission" date="2025-08" db="UniProtKB">
        <authorList>
            <consortium name="RefSeq"/>
        </authorList>
    </citation>
    <scope>IDENTIFICATION</scope>
</reference>
<dbReference type="RefSeq" id="XP_024938083.1">
    <property type="nucleotide sequence ID" value="XM_025082315.1"/>
</dbReference>
<dbReference type="KEGG" id="ccin:112493960"/>
<feature type="compositionally biased region" description="Basic and acidic residues" evidence="1">
    <location>
        <begin position="9"/>
        <end position="21"/>
    </location>
</feature>
<sequence length="168" mass="19241">MLTSNSVLDHSRDQLQEHTPDEYTDYEEYSQVLKKLLCLRKTSKKQLSEVLTYHKECMEMCRQMSERLEMANSEVLKCAADTNKLINIGQEPIPATIKNQLQRRLGHVVQGEDNMETKTSCKKKKLQDCSERLEGCCISPNCLKRPCNSEECACREVGEVYAMVNCGL</sequence>
<keyword evidence="2" id="KW-1185">Reference proteome</keyword>
<gene>
    <name evidence="3" type="primary">LOC112493960</name>
</gene>
<dbReference type="AlphaFoldDB" id="A0AAJ7RC23"/>
<dbReference type="Proteomes" id="UP000694920">
    <property type="component" value="Unplaced"/>
</dbReference>
<evidence type="ECO:0000313" key="2">
    <source>
        <dbReference type="Proteomes" id="UP000694920"/>
    </source>
</evidence>
<proteinExistence type="predicted"/>
<protein>
    <submittedName>
        <fullName evidence="3">Uncharacterized protein LOC112493960</fullName>
    </submittedName>
</protein>